<dbReference type="PATRIC" id="fig|1434118.4.peg.2860"/>
<reference evidence="3 4" key="1">
    <citation type="submission" date="2014-07" db="EMBL/GenBank/DDBJ databases">
        <title>Methanogenic archaea and the global carbon cycle.</title>
        <authorList>
            <person name="Henriksen J.R."/>
            <person name="Luke J."/>
            <person name="Reinhart S."/>
            <person name="Benedict M.N."/>
            <person name="Youngblut N.D."/>
            <person name="Metcalf M.E."/>
            <person name="Whitaker R.J."/>
            <person name="Metcalf W.W."/>
        </authorList>
    </citation>
    <scope>NUCLEOTIDE SEQUENCE [LARGE SCALE GENOMIC DNA]</scope>
    <source>
        <strain evidence="3 4">C2J</strain>
    </source>
</reference>
<accession>A0A0E3LD83</accession>
<dbReference type="Pfam" id="PF03787">
    <property type="entry name" value="RAMPs"/>
    <property type="match status" value="1"/>
</dbReference>
<dbReference type="HOGENOM" id="CLU_057129_0_0_2"/>
<proteinExistence type="predicted"/>
<dbReference type="InterPro" id="IPR005537">
    <property type="entry name" value="RAMP_III_fam"/>
</dbReference>
<dbReference type="GO" id="GO:0051607">
    <property type="term" value="P:defense response to virus"/>
    <property type="evidence" value="ECO:0007669"/>
    <property type="project" value="UniProtKB-KW"/>
</dbReference>
<dbReference type="EMBL" id="CP009508">
    <property type="protein sequence ID" value="AKB36821.1"/>
    <property type="molecule type" value="Genomic_DNA"/>
</dbReference>
<dbReference type="STRING" id="1434118.MSSAC_2231"/>
<dbReference type="KEGG" id="msj:MSSAC_2231"/>
<organism evidence="3 4">
    <name type="scientific">Methanosarcina siciliae C2J</name>
    <dbReference type="NCBI Taxonomy" id="1434118"/>
    <lineage>
        <taxon>Archaea</taxon>
        <taxon>Methanobacteriati</taxon>
        <taxon>Methanobacteriota</taxon>
        <taxon>Stenosarchaea group</taxon>
        <taxon>Methanomicrobia</taxon>
        <taxon>Methanosarcinales</taxon>
        <taxon>Methanosarcinaceae</taxon>
        <taxon>Methanosarcina</taxon>
    </lineage>
</organism>
<dbReference type="RefSeq" id="WP_156157375.1">
    <property type="nucleotide sequence ID" value="NZ_CP009508.1"/>
</dbReference>
<gene>
    <name evidence="3" type="ORF">MSSAC_2231</name>
</gene>
<dbReference type="GeneID" id="24871849"/>
<evidence type="ECO:0000256" key="1">
    <source>
        <dbReference type="ARBA" id="ARBA00023118"/>
    </source>
</evidence>
<name>A0A0E3LD83_9EURY</name>
<dbReference type="AlphaFoldDB" id="A0A0E3LD83"/>
<keyword evidence="1" id="KW-0051">Antiviral defense</keyword>
<sequence>MFDYYAFLGSTRQCTERGSLSSGFVDCCSVCYYSEDKNKARSFYMKYAQEVLCQIPEDLKFTQSLARIPDSNWLGFEISFTLKTPWYSKDDRVFHVLDNPVRKDRVFGVPYQSASTWKGLLRWACRMESGLVGYMEKTGMRFEGWKDPEWVSYLFGNERSQQKDFQRGSLVFYPSFFDKIDFEVINPHDRKTRAGTQPIYYEVVPPETEGKLQLLYAPYLGVAEPKNVDVNEALNCLLTATERLLTVYGISAKRTSGWGTTKIRSWKTLQTGKDPIEESSLNLFKNKLKVIFETRLGGELDGKQSS</sequence>
<evidence type="ECO:0000259" key="2">
    <source>
        <dbReference type="Pfam" id="PF03787"/>
    </source>
</evidence>
<evidence type="ECO:0000313" key="4">
    <source>
        <dbReference type="Proteomes" id="UP000033123"/>
    </source>
</evidence>
<evidence type="ECO:0000313" key="3">
    <source>
        <dbReference type="EMBL" id="AKB36821.1"/>
    </source>
</evidence>
<dbReference type="CDD" id="cd09726">
    <property type="entry name" value="RAMP_I_III"/>
    <property type="match status" value="1"/>
</dbReference>
<protein>
    <submittedName>
        <fullName evidence="3">DUF324 domain containing Cmr2-like protein</fullName>
    </submittedName>
</protein>
<dbReference type="Proteomes" id="UP000033123">
    <property type="component" value="Chromosome"/>
</dbReference>
<feature type="domain" description="CRISPR type III-associated protein" evidence="2">
    <location>
        <begin position="80"/>
        <end position="260"/>
    </location>
</feature>